<keyword evidence="7" id="KW-1185">Reference proteome</keyword>
<dbReference type="InterPro" id="IPR003339">
    <property type="entry name" value="ABC/ECF_trnsptr_transmembrane"/>
</dbReference>
<dbReference type="PATRIC" id="fig|331679.3.peg.1486"/>
<evidence type="ECO:0000256" key="3">
    <source>
        <dbReference type="ARBA" id="ARBA00022989"/>
    </source>
</evidence>
<keyword evidence="3 5" id="KW-1133">Transmembrane helix</keyword>
<keyword evidence="4 5" id="KW-0472">Membrane</keyword>
<comment type="caution">
    <text evidence="6">The sequence shown here is derived from an EMBL/GenBank/DDBJ whole genome shotgun (WGS) entry which is preliminary data.</text>
</comment>
<proteinExistence type="predicted"/>
<keyword evidence="2 5" id="KW-0812">Transmembrane</keyword>
<dbReference type="CDD" id="cd16914">
    <property type="entry name" value="EcfT"/>
    <property type="match status" value="1"/>
</dbReference>
<reference evidence="6 7" key="1">
    <citation type="journal article" date="2015" name="Genome Announc.">
        <title>Expanding the biotechnology potential of lactobacilli through comparative genomics of 213 strains and associated genera.</title>
        <authorList>
            <person name="Sun Z."/>
            <person name="Harris H.M."/>
            <person name="McCann A."/>
            <person name="Guo C."/>
            <person name="Argimon S."/>
            <person name="Zhang W."/>
            <person name="Yang X."/>
            <person name="Jeffery I.B."/>
            <person name="Cooney J.C."/>
            <person name="Kagawa T.F."/>
            <person name="Liu W."/>
            <person name="Song Y."/>
            <person name="Salvetti E."/>
            <person name="Wrobel A."/>
            <person name="Rasinkangas P."/>
            <person name="Parkhill J."/>
            <person name="Rea M.C."/>
            <person name="O'Sullivan O."/>
            <person name="Ritari J."/>
            <person name="Douillard F.P."/>
            <person name="Paul Ross R."/>
            <person name="Yang R."/>
            <person name="Briner A.E."/>
            <person name="Felis G.E."/>
            <person name="de Vos W.M."/>
            <person name="Barrangou R."/>
            <person name="Klaenhammer T.R."/>
            <person name="Caufield P.W."/>
            <person name="Cui Y."/>
            <person name="Zhang H."/>
            <person name="O'Toole P.W."/>
        </authorList>
    </citation>
    <scope>NUCLEOTIDE SEQUENCE [LARGE SCALE GENOMIC DNA]</scope>
    <source>
        <strain evidence="6 7">DSM 18001</strain>
    </source>
</reference>
<comment type="subcellular location">
    <subcellularLocation>
        <location evidence="1">Membrane</location>
        <topology evidence="1">Multi-pass membrane protein</topology>
    </subcellularLocation>
</comment>
<organism evidence="6 7">
    <name type="scientific">Pediococcus stilesii</name>
    <dbReference type="NCBI Taxonomy" id="331679"/>
    <lineage>
        <taxon>Bacteria</taxon>
        <taxon>Bacillati</taxon>
        <taxon>Bacillota</taxon>
        <taxon>Bacilli</taxon>
        <taxon>Lactobacillales</taxon>
        <taxon>Lactobacillaceae</taxon>
        <taxon>Pediococcus</taxon>
    </lineage>
</organism>
<dbReference type="EMBL" id="JQBX01000006">
    <property type="protein sequence ID" value="KRN94273.1"/>
    <property type="molecule type" value="Genomic_DNA"/>
</dbReference>
<accession>A0A0R2KXX5</accession>
<name>A0A0R2KXX5_9LACO</name>
<evidence type="ECO:0000256" key="5">
    <source>
        <dbReference type="SAM" id="Phobius"/>
    </source>
</evidence>
<feature type="transmembrane region" description="Helical" evidence="5">
    <location>
        <begin position="84"/>
        <end position="104"/>
    </location>
</feature>
<dbReference type="STRING" id="331679.IV81_GL001452"/>
<dbReference type="GO" id="GO:0005886">
    <property type="term" value="C:plasma membrane"/>
    <property type="evidence" value="ECO:0007669"/>
    <property type="project" value="UniProtKB-ARBA"/>
</dbReference>
<evidence type="ECO:0000256" key="2">
    <source>
        <dbReference type="ARBA" id="ARBA00022692"/>
    </source>
</evidence>
<evidence type="ECO:0000256" key="4">
    <source>
        <dbReference type="ARBA" id="ARBA00023136"/>
    </source>
</evidence>
<evidence type="ECO:0000256" key="1">
    <source>
        <dbReference type="ARBA" id="ARBA00004141"/>
    </source>
</evidence>
<evidence type="ECO:0000313" key="6">
    <source>
        <dbReference type="EMBL" id="KRN94273.1"/>
    </source>
</evidence>
<feature type="transmembrane region" description="Helical" evidence="5">
    <location>
        <begin position="6"/>
        <end position="39"/>
    </location>
</feature>
<feature type="transmembrane region" description="Helical" evidence="5">
    <location>
        <begin position="196"/>
        <end position="214"/>
    </location>
</feature>
<dbReference type="Proteomes" id="UP000051859">
    <property type="component" value="Unassembled WGS sequence"/>
</dbReference>
<dbReference type="AlphaFoldDB" id="A0A0R2KXX5"/>
<protein>
    <submittedName>
        <fullName evidence="6">ABC transporter</fullName>
    </submittedName>
</protein>
<feature type="transmembrane region" description="Helical" evidence="5">
    <location>
        <begin position="46"/>
        <end position="64"/>
    </location>
</feature>
<gene>
    <name evidence="6" type="ORF">IV81_GL001452</name>
</gene>
<dbReference type="Pfam" id="PF02361">
    <property type="entry name" value="CbiQ"/>
    <property type="match status" value="1"/>
</dbReference>
<evidence type="ECO:0000313" key="7">
    <source>
        <dbReference type="Proteomes" id="UP000051859"/>
    </source>
</evidence>
<sequence>MDSSIKLLLVLLISFELAFVQSIVVNILVIVLGMSYLLVKKVKLQKLLLLIIIPIIPVASTWSSFYVNGTGDFIHSAWLLSSRIYAYIILGGIFSFTTSINDLLSSLEQNWHVPSKFVYGTLGAFNFAPRVRNSMLQIKTAALMRGEVLHVWSPQIFFKAILLSLRWSDNLSRAMQSHGYAENNVRTHYRKQRIPAWNWVLFITIFGVFQFIVLKKLP</sequence>